<dbReference type="Gene3D" id="3.30.70.1360">
    <property type="entry name" value="mj0159-like"/>
    <property type="match status" value="4"/>
</dbReference>
<dbReference type="Pfam" id="PF01995">
    <property type="entry name" value="NRD1_2"/>
    <property type="match status" value="2"/>
</dbReference>
<evidence type="ECO:0000313" key="4">
    <source>
        <dbReference type="Proteomes" id="UP000002061"/>
    </source>
</evidence>
<sequence length="536" mass="60475">MDLDRKLIEILDILSKYNEPVGAKIIAKELSKRGYKIGERAVRYHLKLLDSMGLTKKVGYLGRIITEKGLEELEKANISYRLGNIYSNILEKVILSDYQAGLVVVNRSIVYTDYEKALSLIKKVYENGLAIGDRVGIVDREKYIELYTLCSLNLDGLLVKNGIPVYHICGGIVKYENYEPVEFKEIIKYKATSIDPLLAFIERKKTDVLGIIENGEGYLPANFRVIGANYRERFERIIKKLDGIISYGSENVLGLDVGEEHIGIVMIGGLSPIAPFVEKDIPTEIIPMSSIVRLSSLHKLEKKSLKISTKKANVRIKTALSKMINLMAHVNYDIYEKDGDVIVNIGYIDKKYLDEALDILKEAYSKGLGISDRFGYEVLKDKVKIKTICAVTLDGIINNLGVPIIPKYGGILEVKEEEMRFIDIIKYSGTSLDPHEIFFNKVDCETTFLAGFREIHRICREELERIIELLEWNGIKCIGEPNNELAGVKVNKDMCGVITIGGANPLSFLNENEISVEIKAMHEITKFSELISYKDI</sequence>
<dbReference type="RefSeq" id="WP_013100171.1">
    <property type="nucleotide sequence ID" value="NC_014122.1"/>
</dbReference>
<feature type="domain" description="NrpR regulatory" evidence="1">
    <location>
        <begin position="316"/>
        <end position="530"/>
    </location>
</feature>
<dbReference type="Proteomes" id="UP000002061">
    <property type="component" value="Chromosome"/>
</dbReference>
<dbReference type="HOGENOM" id="CLU_507744_0_0_2"/>
<dbReference type="AlphaFoldDB" id="D5VS72"/>
<dbReference type="eggNOG" id="arCOG02710">
    <property type="taxonomic scope" value="Archaea"/>
</dbReference>
<gene>
    <name evidence="3" type="ordered locus">Metin_0758</name>
</gene>
<dbReference type="PANTHER" id="PTHR41964">
    <property type="entry name" value="GLOBAL NITROGEN REGULATOR NRPR"/>
    <property type="match status" value="1"/>
</dbReference>
<dbReference type="InterPro" id="IPR013668">
    <property type="entry name" value="RNase_R_HTH_12"/>
</dbReference>
<dbReference type="Pfam" id="PF08461">
    <property type="entry name" value="WHD_RNase_R"/>
    <property type="match status" value="1"/>
</dbReference>
<dbReference type="InterPro" id="IPR036984">
    <property type="entry name" value="NrpR_dom_sf"/>
</dbReference>
<protein>
    <submittedName>
        <fullName evidence="3">Uncharacterized protein</fullName>
    </submittedName>
</protein>
<organism evidence="3 4">
    <name type="scientific">Methanocaldococcus infernus (strain DSM 11812 / JCM 15783 / ME)</name>
    <dbReference type="NCBI Taxonomy" id="573063"/>
    <lineage>
        <taxon>Archaea</taxon>
        <taxon>Methanobacteriati</taxon>
        <taxon>Methanobacteriota</taxon>
        <taxon>Methanomada group</taxon>
        <taxon>Methanococci</taxon>
        <taxon>Methanococcales</taxon>
        <taxon>Methanocaldococcaceae</taxon>
        <taxon>Methanocaldococcus</taxon>
    </lineage>
</organism>
<proteinExistence type="predicted"/>
<dbReference type="InterPro" id="IPR038982">
    <property type="entry name" value="NrpR"/>
</dbReference>
<name>D5VS72_METIM</name>
<dbReference type="PANTHER" id="PTHR41964:SF1">
    <property type="entry name" value="GLOBAL NITROGEN REGULATOR NRPR"/>
    <property type="match status" value="1"/>
</dbReference>
<dbReference type="EMBL" id="CP002009">
    <property type="protein sequence ID" value="ADG13425.1"/>
    <property type="molecule type" value="Genomic_DNA"/>
</dbReference>
<feature type="domain" description="NrpR regulatory" evidence="1">
    <location>
        <begin position="83"/>
        <end position="298"/>
    </location>
</feature>
<dbReference type="OrthoDB" id="358798at2157"/>
<feature type="domain" description="Ribonuclease R winged-helix" evidence="2">
    <location>
        <begin position="8"/>
        <end position="73"/>
    </location>
</feature>
<dbReference type="InterPro" id="IPR002846">
    <property type="entry name" value="NRD"/>
</dbReference>
<accession>D5VS72</accession>
<dbReference type="STRING" id="573063.Metin_0758"/>
<dbReference type="GeneID" id="9131770"/>
<keyword evidence="4" id="KW-1185">Reference proteome</keyword>
<evidence type="ECO:0000259" key="2">
    <source>
        <dbReference type="Pfam" id="PF08461"/>
    </source>
</evidence>
<dbReference type="SUPFAM" id="SSF46785">
    <property type="entry name" value="Winged helix' DNA-binding domain"/>
    <property type="match status" value="1"/>
</dbReference>
<dbReference type="KEGG" id="mif:Metin_0758"/>
<dbReference type="InterPro" id="IPR036390">
    <property type="entry name" value="WH_DNA-bd_sf"/>
</dbReference>
<evidence type="ECO:0000259" key="1">
    <source>
        <dbReference type="Pfam" id="PF01995"/>
    </source>
</evidence>
<evidence type="ECO:0000313" key="3">
    <source>
        <dbReference type="EMBL" id="ADG13425.1"/>
    </source>
</evidence>
<reference evidence="3" key="1">
    <citation type="submission" date="2010-04" db="EMBL/GenBank/DDBJ databases">
        <title>Complete sequence of Methanocaldococcus infernus ME.</title>
        <authorList>
            <consortium name="US DOE Joint Genome Institute"/>
            <person name="Lucas S."/>
            <person name="Copeland A."/>
            <person name="Lapidus A."/>
            <person name="Cheng J.-F."/>
            <person name="Bruce D."/>
            <person name="Goodwin L."/>
            <person name="Pitluck S."/>
            <person name="Munk A.C."/>
            <person name="Detter J.C."/>
            <person name="Han C."/>
            <person name="Tapia R."/>
            <person name="Land M."/>
            <person name="Hauser L."/>
            <person name="Kyrpides N."/>
            <person name="Mikhailova N."/>
            <person name="Sieprawska-Lupa M."/>
            <person name="Whitman W.B."/>
            <person name="Woyke T."/>
        </authorList>
    </citation>
    <scope>NUCLEOTIDE SEQUENCE [LARGE SCALE GENOMIC DNA]</scope>
    <source>
        <strain evidence="3">ME</strain>
    </source>
</reference>